<keyword evidence="2" id="KW-0808">Transferase</keyword>
<organism evidence="2">
    <name type="scientific">Candidatus Nitrotoga fabula</name>
    <dbReference type="NCBI Taxonomy" id="2182327"/>
    <lineage>
        <taxon>Bacteria</taxon>
        <taxon>Pseudomonadati</taxon>
        <taxon>Pseudomonadota</taxon>
        <taxon>Betaproteobacteria</taxon>
        <taxon>Nitrosomonadales</taxon>
        <taxon>Gallionellaceae</taxon>
        <taxon>Candidatus Nitrotoga</taxon>
    </lineage>
</organism>
<dbReference type="SUPFAM" id="SSF55729">
    <property type="entry name" value="Acyl-CoA N-acyltransferases (Nat)"/>
    <property type="match status" value="1"/>
</dbReference>
<evidence type="ECO:0000259" key="1">
    <source>
        <dbReference type="PROSITE" id="PS51186"/>
    </source>
</evidence>
<dbReference type="EMBL" id="LS423452">
    <property type="protein sequence ID" value="SPS05325.1"/>
    <property type="molecule type" value="Genomic_DNA"/>
</dbReference>
<name>A0A2X0SK64_9PROT</name>
<reference evidence="2" key="1">
    <citation type="submission" date="2018-05" db="EMBL/GenBank/DDBJ databases">
        <authorList>
            <person name="Lanie J.A."/>
            <person name="Ng W.-L."/>
            <person name="Kazmierczak K.M."/>
            <person name="Andrzejewski T.M."/>
            <person name="Davidsen T.M."/>
            <person name="Wayne K.J."/>
            <person name="Tettelin H."/>
            <person name="Glass J.I."/>
            <person name="Rusch D."/>
            <person name="Podicherti R."/>
            <person name="Tsui H.-C.T."/>
            <person name="Winkler M.E."/>
        </authorList>
    </citation>
    <scope>NUCLEOTIDE SEQUENCE</scope>
    <source>
        <strain evidence="2">KNB</strain>
    </source>
</reference>
<dbReference type="InterPro" id="IPR016181">
    <property type="entry name" value="Acyl_CoA_acyltransferase"/>
</dbReference>
<feature type="domain" description="N-acetyltransferase" evidence="1">
    <location>
        <begin position="5"/>
        <end position="159"/>
    </location>
</feature>
<dbReference type="Pfam" id="PF00583">
    <property type="entry name" value="Acetyltransf_1"/>
    <property type="match status" value="1"/>
</dbReference>
<accession>A0A2X0SK64</accession>
<dbReference type="CDD" id="cd04301">
    <property type="entry name" value="NAT_SF"/>
    <property type="match status" value="1"/>
</dbReference>
<proteinExistence type="predicted"/>
<dbReference type="AlphaFoldDB" id="A0A2X0SK64"/>
<dbReference type="PROSITE" id="PS51186">
    <property type="entry name" value="GNAT"/>
    <property type="match status" value="1"/>
</dbReference>
<dbReference type="Gene3D" id="3.40.630.30">
    <property type="match status" value="1"/>
</dbReference>
<sequence>MPTEITIRFAEKQDAPVLIHFNRSMALETEQKELLPEVISKGVERLFTNPELGFYVVAEYGKRIVGSLMITTEWSDWRNRIFWWIQSVYVLPDERRKGIYTRLYQFIQESASNNPDICGFRLYVEKNNLLAKNAYSTLGMNPTQYEIYEHIKPGTRFCTGSS</sequence>
<dbReference type="InterPro" id="IPR000182">
    <property type="entry name" value="GNAT_dom"/>
</dbReference>
<evidence type="ECO:0000313" key="2">
    <source>
        <dbReference type="EMBL" id="SPS05325.1"/>
    </source>
</evidence>
<gene>
    <name evidence="2" type="ORF">NITFAB_0915</name>
</gene>
<dbReference type="GO" id="GO:0016747">
    <property type="term" value="F:acyltransferase activity, transferring groups other than amino-acyl groups"/>
    <property type="evidence" value="ECO:0007669"/>
    <property type="project" value="InterPro"/>
</dbReference>
<protein>
    <submittedName>
        <fullName evidence="2">Acetyltransferase</fullName>
    </submittedName>
</protein>